<accession>A0A811K9A4</accession>
<feature type="region of interest" description="Disordered" evidence="1">
    <location>
        <begin position="245"/>
        <end position="321"/>
    </location>
</feature>
<dbReference type="Proteomes" id="UP000614601">
    <property type="component" value="Unassembled WGS sequence"/>
</dbReference>
<evidence type="ECO:0000313" key="3">
    <source>
        <dbReference type="Proteomes" id="UP000614601"/>
    </source>
</evidence>
<feature type="region of interest" description="Disordered" evidence="1">
    <location>
        <begin position="134"/>
        <end position="155"/>
    </location>
</feature>
<feature type="compositionally biased region" description="Basic residues" evidence="1">
    <location>
        <begin position="310"/>
        <end position="321"/>
    </location>
</feature>
<organism evidence="2 3">
    <name type="scientific">Bursaphelenchus okinawaensis</name>
    <dbReference type="NCBI Taxonomy" id="465554"/>
    <lineage>
        <taxon>Eukaryota</taxon>
        <taxon>Metazoa</taxon>
        <taxon>Ecdysozoa</taxon>
        <taxon>Nematoda</taxon>
        <taxon>Chromadorea</taxon>
        <taxon>Rhabditida</taxon>
        <taxon>Tylenchina</taxon>
        <taxon>Tylenchomorpha</taxon>
        <taxon>Aphelenchoidea</taxon>
        <taxon>Aphelenchoididae</taxon>
        <taxon>Bursaphelenchus</taxon>
    </lineage>
</organism>
<feature type="compositionally biased region" description="Polar residues" evidence="1">
    <location>
        <begin position="62"/>
        <end position="81"/>
    </location>
</feature>
<gene>
    <name evidence="2" type="ORF">BOKJ2_LOCUS4428</name>
</gene>
<sequence length="321" mass="35381">MSQNSKKTLPQSWISGDKSPSDSESSKSTSDFSHAQSAKGKSKTSDVNNNKSKGRKEDKSGDSTSTEGRNSPSSTAPGTDKSNSDGKMKSTVQKRQQILTNLKNNLNVDCPDLAEIEELFQDTSKVETDLSIVTDHSDSDAYNGTPPSPNEKNDTEKIPVRACFREDYEGSKVEDAILPDNASYKELYFTSSQTCYPVKGERQRSHNKVIRARSDPWRRYGVMLQIYKNGGYVQTNYKKGANRQTKFIKPGTKPPPAPKDSPIMTLDQLLARPVVEPASSKPTKAAPNPLEDTSPDALSDDQAINNLGKKEKKGQKKETKK</sequence>
<feature type="region of interest" description="Disordered" evidence="1">
    <location>
        <begin position="1"/>
        <end position="96"/>
    </location>
</feature>
<reference evidence="2" key="1">
    <citation type="submission" date="2020-09" db="EMBL/GenBank/DDBJ databases">
        <authorList>
            <person name="Kikuchi T."/>
        </authorList>
    </citation>
    <scope>NUCLEOTIDE SEQUENCE</scope>
    <source>
        <strain evidence="2">SH1</strain>
    </source>
</reference>
<dbReference type="EMBL" id="CAJFDH010000002">
    <property type="protein sequence ID" value="CAD5212627.1"/>
    <property type="molecule type" value="Genomic_DNA"/>
</dbReference>
<comment type="caution">
    <text evidence="2">The sequence shown here is derived from an EMBL/GenBank/DDBJ whole genome shotgun (WGS) entry which is preliminary data.</text>
</comment>
<dbReference type="Proteomes" id="UP000783686">
    <property type="component" value="Unassembled WGS sequence"/>
</dbReference>
<dbReference type="OrthoDB" id="10626649at2759"/>
<dbReference type="AlphaFoldDB" id="A0A811K9A4"/>
<keyword evidence="3" id="KW-1185">Reference proteome</keyword>
<name>A0A811K9A4_9BILA</name>
<protein>
    <submittedName>
        <fullName evidence="2">Uncharacterized protein</fullName>
    </submittedName>
</protein>
<evidence type="ECO:0000256" key="1">
    <source>
        <dbReference type="SAM" id="MobiDB-lite"/>
    </source>
</evidence>
<evidence type="ECO:0000313" key="2">
    <source>
        <dbReference type="EMBL" id="CAD5212627.1"/>
    </source>
</evidence>
<feature type="compositionally biased region" description="Polar residues" evidence="1">
    <location>
        <begin position="1"/>
        <end position="14"/>
    </location>
</feature>
<proteinExistence type="predicted"/>
<dbReference type="EMBL" id="CAJFCW020000002">
    <property type="protein sequence ID" value="CAG9096980.1"/>
    <property type="molecule type" value="Genomic_DNA"/>
</dbReference>